<sequence>MGPINLWMPKTTSMKLYSSPTVSRSKSVFILCYSLFTVQSSFAANQGSTTLPSDTYLQNSKGMSIGYFRSEVLRTDQNNVATGEHDYEIRLPANALFAIKVDGQEVKPGETFNSSKTLNNGILSLDIAPLRKKDIGKVEYEVYIPSLYSIDDRFWEVFDPTYTKWLDSGQNVEHESWLPPLAQQMTDFTQTRKYKDVYTRERQDRDKDTNVGEIRNHGDPVTEYDYRPNTESRDVKASVDAYVNTGELHDCGDWVPPASETYEGLSVDQTFTCQQDQTRTWTYKVGSYVIGTHPQLQSIDDIKYRTVPGTKNPWLSTASAFGEWSNTGEPYQISSWEPPIVAQTANFTQSRSYKQNQTRTEQKQQKNAVTGEIRSVGELKYPIKAVTVNQQRTIAVSVSGWSNSGSAYNCGAWTPAANTVSSGTRFTQTQGCTQMQVRTWSYKDGSTVITTRPENRTVSLSPNRSAVGTKSTLRLVKTGSYHTYRGELSYELSFAREDGDTIVNSSAYDSQAGKACSPEGHGYTYYTIKDPNAYFALYKCQR</sequence>
<protein>
    <submittedName>
        <fullName evidence="3">Uncharacterized protein</fullName>
    </submittedName>
</protein>
<dbReference type="EMBL" id="LHPI01000027">
    <property type="protein sequence ID" value="KOO05777.1"/>
    <property type="molecule type" value="Genomic_DNA"/>
</dbReference>
<dbReference type="PATRIC" id="fig|171383.3.peg.4168"/>
<reference evidence="4" key="1">
    <citation type="submission" date="2015-08" db="EMBL/GenBank/DDBJ databases">
        <title>Vibrio galatheae sp. nov., a novel member of the Vibrionaceae family isolated from the Solomon Islands.</title>
        <authorList>
            <person name="Giubergia S."/>
            <person name="Machado H."/>
            <person name="Mateiu R.V."/>
            <person name="Gram L."/>
        </authorList>
    </citation>
    <scope>NUCLEOTIDE SEQUENCE [LARGE SCALE GENOMIC DNA]</scope>
    <source>
        <strain evidence="4">DSM 19134</strain>
    </source>
</reference>
<dbReference type="STRING" id="171383.AKJ31_20400"/>
<evidence type="ECO:0000256" key="1">
    <source>
        <dbReference type="SAM" id="MobiDB-lite"/>
    </source>
</evidence>
<dbReference type="Proteomes" id="UP000037530">
    <property type="component" value="Unassembled WGS sequence"/>
</dbReference>
<keyword evidence="2" id="KW-0732">Signal</keyword>
<organism evidence="3 4">
    <name type="scientific">Vibrio hepatarius</name>
    <dbReference type="NCBI Taxonomy" id="171383"/>
    <lineage>
        <taxon>Bacteria</taxon>
        <taxon>Pseudomonadati</taxon>
        <taxon>Pseudomonadota</taxon>
        <taxon>Gammaproteobacteria</taxon>
        <taxon>Vibrionales</taxon>
        <taxon>Vibrionaceae</taxon>
        <taxon>Vibrio</taxon>
        <taxon>Vibrio oreintalis group</taxon>
    </lineage>
</organism>
<evidence type="ECO:0000313" key="4">
    <source>
        <dbReference type="Proteomes" id="UP000037530"/>
    </source>
</evidence>
<feature type="chain" id="PRO_5005600314" evidence="2">
    <location>
        <begin position="44"/>
        <end position="542"/>
    </location>
</feature>
<dbReference type="AlphaFoldDB" id="A0A0M0HV54"/>
<comment type="caution">
    <text evidence="3">The sequence shown here is derived from an EMBL/GenBank/DDBJ whole genome shotgun (WGS) entry which is preliminary data.</text>
</comment>
<evidence type="ECO:0000313" key="3">
    <source>
        <dbReference type="EMBL" id="KOO05777.1"/>
    </source>
</evidence>
<keyword evidence="4" id="KW-1185">Reference proteome</keyword>
<accession>A0A0M0HV54</accession>
<proteinExistence type="predicted"/>
<evidence type="ECO:0000256" key="2">
    <source>
        <dbReference type="SAM" id="SignalP"/>
    </source>
</evidence>
<feature type="region of interest" description="Disordered" evidence="1">
    <location>
        <begin position="199"/>
        <end position="227"/>
    </location>
</feature>
<gene>
    <name evidence="3" type="ORF">AKJ31_20400</name>
</gene>
<name>A0A0M0HV54_9VIBR</name>
<feature type="signal peptide" evidence="2">
    <location>
        <begin position="1"/>
        <end position="43"/>
    </location>
</feature>